<sequence>MKSRIQDKQINNELQGIILICFGLLIFKLFLSQQISLILSPKMIPFTAFSMIAFFILGAYRMFSNDSMSNGCGCDGCDTKSAGIKRYLQYSILFILPLVIGFNLESYNLSLDSITKRGVSSDVTLRSDGDLLSEVVNFQEKTIEVTDSNFFKVMQVLNENMQEVEGFTINMKGFVYRDDNFNENEAVIARQAMSCCVADSSVFGYMLKGEVNTLETGKWYELKGRVENIEMGDEMTPVIKVISTKEMKEPKELYIYII</sequence>
<accession>A0A2N0ZA63</accession>
<dbReference type="Proteomes" id="UP000233343">
    <property type="component" value="Unassembled WGS sequence"/>
</dbReference>
<keyword evidence="1" id="KW-0472">Membrane</keyword>
<feature type="transmembrane region" description="Helical" evidence="1">
    <location>
        <begin position="87"/>
        <end position="104"/>
    </location>
</feature>
<comment type="caution">
    <text evidence="4">The sequence shown here is derived from an EMBL/GenBank/DDBJ whole genome shotgun (WGS) entry which is preliminary data.</text>
</comment>
<reference evidence="4 5" key="1">
    <citation type="journal article" date="2010" name="Int. J. Syst. Evol. Microbiol.">
        <title>Bacillus horneckiae sp. nov., isolated from a spacecraft-assembly clean room.</title>
        <authorList>
            <person name="Vaishampayan P."/>
            <person name="Probst A."/>
            <person name="Krishnamurthi S."/>
            <person name="Ghosh S."/>
            <person name="Osman S."/>
            <person name="McDowall A."/>
            <person name="Ruckmani A."/>
            <person name="Mayilraj S."/>
            <person name="Venkateswaran K."/>
        </authorList>
    </citation>
    <scope>NUCLEOTIDE SEQUENCE [LARGE SCALE GENOMIC DNA]</scope>
    <source>
        <strain evidence="5">1PO1SC</strain>
    </source>
</reference>
<dbReference type="RefSeq" id="WP_066198335.1">
    <property type="nucleotide sequence ID" value="NZ_JAFDQP010000004.1"/>
</dbReference>
<dbReference type="InterPro" id="IPR048447">
    <property type="entry name" value="DUF1980_C"/>
</dbReference>
<proteinExistence type="predicted"/>
<dbReference type="NCBIfam" id="TIGR03943">
    <property type="entry name" value="TIGR03943 family putative permease subunit"/>
    <property type="match status" value="1"/>
</dbReference>
<dbReference type="Pfam" id="PF21537">
    <property type="entry name" value="DUF1980_C"/>
    <property type="match status" value="1"/>
</dbReference>
<feature type="domain" description="DUF1980" evidence="3">
    <location>
        <begin position="139"/>
        <end position="256"/>
    </location>
</feature>
<dbReference type="InterPro" id="IPR048493">
    <property type="entry name" value="DUF1980_N"/>
</dbReference>
<evidence type="ECO:0000259" key="2">
    <source>
        <dbReference type="Pfam" id="PF09323"/>
    </source>
</evidence>
<feature type="transmembrane region" description="Helical" evidence="1">
    <location>
        <begin position="12"/>
        <end position="31"/>
    </location>
</feature>
<dbReference type="PANTHER" id="PTHR40047:SF1">
    <property type="entry name" value="UPF0703 PROTEIN YCGQ"/>
    <property type="match status" value="1"/>
</dbReference>
<keyword evidence="1" id="KW-1133">Transmembrane helix</keyword>
<dbReference type="InterPro" id="IPR015402">
    <property type="entry name" value="DUF1980"/>
</dbReference>
<protein>
    <submittedName>
        <fullName evidence="4">TIGR03943 family protein</fullName>
    </submittedName>
</protein>
<evidence type="ECO:0000313" key="5">
    <source>
        <dbReference type="Proteomes" id="UP000233343"/>
    </source>
</evidence>
<keyword evidence="5" id="KW-1185">Reference proteome</keyword>
<evidence type="ECO:0000256" key="1">
    <source>
        <dbReference type="SAM" id="Phobius"/>
    </source>
</evidence>
<dbReference type="PANTHER" id="PTHR40047">
    <property type="entry name" value="UPF0703 PROTEIN YCGQ"/>
    <property type="match status" value="1"/>
</dbReference>
<evidence type="ECO:0000313" key="4">
    <source>
        <dbReference type="EMBL" id="PKG26398.1"/>
    </source>
</evidence>
<dbReference type="AlphaFoldDB" id="A0A2N0ZA63"/>
<evidence type="ECO:0000259" key="3">
    <source>
        <dbReference type="Pfam" id="PF21537"/>
    </source>
</evidence>
<feature type="domain" description="DUF1980" evidence="2">
    <location>
        <begin position="14"/>
        <end position="119"/>
    </location>
</feature>
<feature type="transmembrane region" description="Helical" evidence="1">
    <location>
        <begin position="43"/>
        <end position="60"/>
    </location>
</feature>
<dbReference type="InterPro" id="IPR052955">
    <property type="entry name" value="UPF0703_membrane_permease"/>
</dbReference>
<gene>
    <name evidence="4" type="ORF">CWS20_24155</name>
</gene>
<organism evidence="4 5">
    <name type="scientific">Cytobacillus horneckiae</name>
    <dbReference type="NCBI Taxonomy" id="549687"/>
    <lineage>
        <taxon>Bacteria</taxon>
        <taxon>Bacillati</taxon>
        <taxon>Bacillota</taxon>
        <taxon>Bacilli</taxon>
        <taxon>Bacillales</taxon>
        <taxon>Bacillaceae</taxon>
        <taxon>Cytobacillus</taxon>
    </lineage>
</organism>
<dbReference type="EMBL" id="PISD01000068">
    <property type="protein sequence ID" value="PKG26398.1"/>
    <property type="molecule type" value="Genomic_DNA"/>
</dbReference>
<keyword evidence="1" id="KW-0812">Transmembrane</keyword>
<dbReference type="Pfam" id="PF09323">
    <property type="entry name" value="DUF1980"/>
    <property type="match status" value="1"/>
</dbReference>
<name>A0A2N0ZA63_9BACI</name>